<dbReference type="RefSeq" id="WP_006783524.1">
    <property type="nucleotide sequence ID" value="NZ_CABJBH010000003.1"/>
</dbReference>
<protein>
    <submittedName>
        <fullName evidence="2">Sortase</fullName>
    </submittedName>
</protein>
<dbReference type="CDD" id="cd05828">
    <property type="entry name" value="Sortase_D_1"/>
    <property type="match status" value="1"/>
</dbReference>
<accession>A0A173RMQ9</accession>
<dbReference type="GeneID" id="60059407"/>
<dbReference type="InterPro" id="IPR005754">
    <property type="entry name" value="Sortase"/>
</dbReference>
<comment type="caution">
    <text evidence="2">The sequence shown here is derived from an EMBL/GenBank/DDBJ whole genome shotgun (WGS) entry which is preliminary data.</text>
</comment>
<organism evidence="2 3">
    <name type="scientific">Turicibacter sanguinis</name>
    <dbReference type="NCBI Taxonomy" id="154288"/>
    <lineage>
        <taxon>Bacteria</taxon>
        <taxon>Bacillati</taxon>
        <taxon>Bacillota</taxon>
        <taxon>Erysipelotrichia</taxon>
        <taxon>Erysipelotrichales</taxon>
        <taxon>Turicibacteraceae</taxon>
        <taxon>Turicibacter</taxon>
    </lineage>
</organism>
<dbReference type="Proteomes" id="UP000487649">
    <property type="component" value="Unassembled WGS sequence"/>
</dbReference>
<dbReference type="GO" id="GO:0016787">
    <property type="term" value="F:hydrolase activity"/>
    <property type="evidence" value="ECO:0007669"/>
    <property type="project" value="UniProtKB-KW"/>
</dbReference>
<dbReference type="OrthoDB" id="1648028at2"/>
<evidence type="ECO:0000313" key="2">
    <source>
        <dbReference type="EMBL" id="MTK21576.1"/>
    </source>
</evidence>
<reference evidence="2 3" key="1">
    <citation type="journal article" date="2019" name="Nat. Med.">
        <title>A library of human gut bacterial isolates paired with longitudinal multiomics data enables mechanistic microbiome research.</title>
        <authorList>
            <person name="Poyet M."/>
            <person name="Groussin M."/>
            <person name="Gibbons S.M."/>
            <person name="Avila-Pacheco J."/>
            <person name="Jiang X."/>
            <person name="Kearney S.M."/>
            <person name="Perrotta A.R."/>
            <person name="Berdy B."/>
            <person name="Zhao S."/>
            <person name="Lieberman T.D."/>
            <person name="Swanson P.K."/>
            <person name="Smith M."/>
            <person name="Roesemann S."/>
            <person name="Alexander J.E."/>
            <person name="Rich S.A."/>
            <person name="Livny J."/>
            <person name="Vlamakis H."/>
            <person name="Clish C."/>
            <person name="Bullock K."/>
            <person name="Deik A."/>
            <person name="Scott J."/>
            <person name="Pierce K.A."/>
            <person name="Xavier R.J."/>
            <person name="Alm E.J."/>
        </authorList>
    </citation>
    <scope>NUCLEOTIDE SEQUENCE [LARGE SCALE GENOMIC DNA]</scope>
    <source>
        <strain evidence="2 3">BIOML-A198</strain>
    </source>
</reference>
<evidence type="ECO:0000256" key="1">
    <source>
        <dbReference type="ARBA" id="ARBA00022801"/>
    </source>
</evidence>
<proteinExistence type="predicted"/>
<name>A0A173RMQ9_9FIRM</name>
<evidence type="ECO:0000313" key="3">
    <source>
        <dbReference type="Proteomes" id="UP000487649"/>
    </source>
</evidence>
<dbReference type="InterPro" id="IPR041999">
    <property type="entry name" value="Sortase_D_1"/>
</dbReference>
<sequence length="205" mass="23503">MTRSGCVFYQMRQRLSQLFILIGFICFLIPIGNLARMQYYKEQASLTWQLPLGLNSLDLSMRELFSMVYDEIPSTNARIGSVSYLKEIPIPLYQGIENQQLTKGLGHDPLSVLPGENGNCLIYGHREEFLWELQAIAVGDEIFVQTIYGTWIYEVNEIHVLNPDDSFIFEQTKTPTLTLVTCHPFIYFGPIKNRFVVRGTLIGKL</sequence>
<dbReference type="EMBL" id="WMQE01000019">
    <property type="protein sequence ID" value="MTK21576.1"/>
    <property type="molecule type" value="Genomic_DNA"/>
</dbReference>
<dbReference type="Gene3D" id="2.40.260.10">
    <property type="entry name" value="Sortase"/>
    <property type="match status" value="1"/>
</dbReference>
<dbReference type="InterPro" id="IPR023365">
    <property type="entry name" value="Sortase_dom-sf"/>
</dbReference>
<dbReference type="SUPFAM" id="SSF63817">
    <property type="entry name" value="Sortase"/>
    <property type="match status" value="1"/>
</dbReference>
<keyword evidence="1" id="KW-0378">Hydrolase</keyword>
<gene>
    <name evidence="2" type="ORF">GMA92_09095</name>
</gene>
<dbReference type="AlphaFoldDB" id="A0A173RMQ9"/>
<dbReference type="Pfam" id="PF04203">
    <property type="entry name" value="Sortase"/>
    <property type="match status" value="1"/>
</dbReference>
<dbReference type="NCBIfam" id="TIGR01076">
    <property type="entry name" value="sortase_fam"/>
    <property type="match status" value="1"/>
</dbReference>